<dbReference type="UniPathway" id="UPA00094"/>
<accession>U2LEG3</accession>
<dbReference type="Proteomes" id="UP000016412">
    <property type="component" value="Unassembled WGS sequence"/>
</dbReference>
<dbReference type="RefSeq" id="WP_021329396.1">
    <property type="nucleotide sequence ID" value="NZ_AUZJ01000009.1"/>
</dbReference>
<comment type="catalytic activity">
    <reaction evidence="11">
        <text>a fatty acyl-[ACP] + malonyl-[ACP] + H(+) = a 3-oxoacyl-[ACP] + holo-[ACP] + CO2</text>
        <dbReference type="Rhea" id="RHEA:22836"/>
        <dbReference type="Rhea" id="RHEA-COMP:9623"/>
        <dbReference type="Rhea" id="RHEA-COMP:9685"/>
        <dbReference type="Rhea" id="RHEA-COMP:9916"/>
        <dbReference type="Rhea" id="RHEA-COMP:14125"/>
        <dbReference type="ChEBI" id="CHEBI:15378"/>
        <dbReference type="ChEBI" id="CHEBI:16526"/>
        <dbReference type="ChEBI" id="CHEBI:64479"/>
        <dbReference type="ChEBI" id="CHEBI:78449"/>
        <dbReference type="ChEBI" id="CHEBI:78776"/>
        <dbReference type="ChEBI" id="CHEBI:138651"/>
    </reaction>
</comment>
<dbReference type="PROSITE" id="PS52004">
    <property type="entry name" value="KS3_2"/>
    <property type="match status" value="1"/>
</dbReference>
<dbReference type="Gene3D" id="3.40.47.10">
    <property type="match status" value="1"/>
</dbReference>
<evidence type="ECO:0000256" key="2">
    <source>
        <dbReference type="ARBA" id="ARBA00008467"/>
    </source>
</evidence>
<dbReference type="PANTHER" id="PTHR11712:SF336">
    <property type="entry name" value="3-OXOACYL-[ACYL-CARRIER-PROTEIN] SYNTHASE, MITOCHONDRIAL"/>
    <property type="match status" value="1"/>
</dbReference>
<dbReference type="Proteomes" id="UP000016646">
    <property type="component" value="Unassembled WGS sequence"/>
</dbReference>
<evidence type="ECO:0000313" key="18">
    <source>
        <dbReference type="Proteomes" id="UP000016646"/>
    </source>
</evidence>
<dbReference type="GO" id="GO:0005829">
    <property type="term" value="C:cytosol"/>
    <property type="evidence" value="ECO:0007669"/>
    <property type="project" value="TreeGrafter"/>
</dbReference>
<evidence type="ECO:0000256" key="11">
    <source>
        <dbReference type="PIRNR" id="PIRNR000447"/>
    </source>
</evidence>
<dbReference type="AlphaFoldDB" id="U2LEG3"/>
<dbReference type="InterPro" id="IPR017568">
    <property type="entry name" value="3-oxoacyl-ACP_synth-2"/>
</dbReference>
<name>U2LEG3_TRESO</name>
<dbReference type="CDD" id="cd00834">
    <property type="entry name" value="KAS_I_II"/>
    <property type="match status" value="1"/>
</dbReference>
<feature type="domain" description="Ketosynthase family 3 (KS3)" evidence="14">
    <location>
        <begin position="3"/>
        <end position="415"/>
    </location>
</feature>
<dbReference type="SMART" id="SM00825">
    <property type="entry name" value="PKS_KS"/>
    <property type="match status" value="1"/>
</dbReference>
<sequence>MEKRRVVITGIGAITPIGNSVAETWAAAKAGKSGVALITHFDASTFKARYAGEVKNFDATKYMNPEAARKMARFSQYAVAAAKMALDDASIEANSDVIKDAAIFMGVGIGGFEVNEDCCIKYSQSPQHRLPPMTIPELIPNEACGNISMALGIHGPAHTVTTACASGSDALGDALDFIRGGRRDICLAGGAESTINGFGIAGFEVLHALSTSFADNPAAASRPFDKRREGFVMGEGSAVFVLEEYEHAKKRGAKIYAELAGYGGTSDGYHLTAPNPDGVWGAAAMTEALKDAGVKPEEVQYYNAHGTATKKNDPCETQMLKIAFGEENAKKLHISSTKSMTGHCLGATGAIEAMFAVKAIEEGFIPPTINLDEQDVEGGCDLNYTPNKGIECKVDCAMSSTFGFGGHNGVIVLKRI</sequence>
<evidence type="ECO:0000313" key="15">
    <source>
        <dbReference type="EMBL" id="ERF61519.1"/>
    </source>
</evidence>
<evidence type="ECO:0000259" key="14">
    <source>
        <dbReference type="PROSITE" id="PS52004"/>
    </source>
</evidence>
<dbReference type="NCBIfam" id="TIGR03150">
    <property type="entry name" value="fabF"/>
    <property type="match status" value="1"/>
</dbReference>
<evidence type="ECO:0000256" key="8">
    <source>
        <dbReference type="ARBA" id="ARBA00023098"/>
    </source>
</evidence>
<evidence type="ECO:0000256" key="3">
    <source>
        <dbReference type="ARBA" id="ARBA00012356"/>
    </source>
</evidence>
<dbReference type="InterPro" id="IPR018201">
    <property type="entry name" value="Ketoacyl_synth_AS"/>
</dbReference>
<evidence type="ECO:0000256" key="9">
    <source>
        <dbReference type="ARBA" id="ARBA00023160"/>
    </source>
</evidence>
<evidence type="ECO:0000256" key="6">
    <source>
        <dbReference type="ARBA" id="ARBA00022679"/>
    </source>
</evidence>
<dbReference type="PATRIC" id="fig|1125725.3.peg.347"/>
<dbReference type="FunFam" id="3.40.47.10:FF:000018">
    <property type="entry name" value="3-oxoacyl-[acyl-carrier-protein] synthase 2"/>
    <property type="match status" value="1"/>
</dbReference>
<evidence type="ECO:0000256" key="5">
    <source>
        <dbReference type="ARBA" id="ARBA00022516"/>
    </source>
</evidence>
<dbReference type="PANTHER" id="PTHR11712">
    <property type="entry name" value="POLYKETIDE SYNTHASE-RELATED"/>
    <property type="match status" value="1"/>
</dbReference>
<dbReference type="EC" id="2.3.1.179" evidence="3 11"/>
<dbReference type="SUPFAM" id="SSF53901">
    <property type="entry name" value="Thiolase-like"/>
    <property type="match status" value="2"/>
</dbReference>
<keyword evidence="7" id="KW-0276">Fatty acid metabolism</keyword>
<dbReference type="InterPro" id="IPR000794">
    <property type="entry name" value="Beta-ketoacyl_synthase"/>
</dbReference>
<evidence type="ECO:0000256" key="1">
    <source>
        <dbReference type="ARBA" id="ARBA00005194"/>
    </source>
</evidence>
<evidence type="ECO:0000256" key="12">
    <source>
        <dbReference type="PIRSR" id="PIRSR000447-1"/>
    </source>
</evidence>
<comment type="function">
    <text evidence="11">Involved in the type II fatty acid elongation cycle. Catalyzes the elongation of a wide range of acyl-ACP by the addition of two carbons from malonyl-ACP to an acyl acceptor. Can efficiently catalyze the conversion of palmitoleoyl-ACP (cis-hexadec-9-enoyl-ACP) to cis-vaccenoyl-ACP (cis-octadec-11-enoyl-ACP), an essential step in the thermal regulation of fatty acid composition.</text>
</comment>
<evidence type="ECO:0000256" key="13">
    <source>
        <dbReference type="RuleBase" id="RU003694"/>
    </source>
</evidence>
<organism evidence="15 17">
    <name type="scientific">Treponema socranskii subsp. socranskii VPI DR56BR1116 = ATCC 35536</name>
    <dbReference type="NCBI Taxonomy" id="1125725"/>
    <lineage>
        <taxon>Bacteria</taxon>
        <taxon>Pseudomonadati</taxon>
        <taxon>Spirochaetota</taxon>
        <taxon>Spirochaetia</taxon>
        <taxon>Spirochaetales</taxon>
        <taxon>Treponemataceae</taxon>
        <taxon>Treponema</taxon>
    </lineage>
</organism>
<protein>
    <recommendedName>
        <fullName evidence="4 11">3-oxoacyl-[acyl-carrier-protein] synthase 2</fullName>
        <ecNumber evidence="3 11">2.3.1.179</ecNumber>
    </recommendedName>
</protein>
<feature type="active site" description="For beta-ketoacyl synthase activity" evidence="12">
    <location>
        <position position="164"/>
    </location>
</feature>
<evidence type="ECO:0000313" key="17">
    <source>
        <dbReference type="Proteomes" id="UP000016412"/>
    </source>
</evidence>
<evidence type="ECO:0000256" key="7">
    <source>
        <dbReference type="ARBA" id="ARBA00022832"/>
    </source>
</evidence>
<dbReference type="PIRSF" id="PIRSF000447">
    <property type="entry name" value="KAS_II"/>
    <property type="match status" value="1"/>
</dbReference>
<dbReference type="STRING" id="1125725.HMPREF1325_2282"/>
<comment type="similarity">
    <text evidence="2 11 13">Belongs to the thiolase-like superfamily. Beta-ketoacyl-ACP synthases family.</text>
</comment>
<evidence type="ECO:0000256" key="10">
    <source>
        <dbReference type="ARBA" id="ARBA00023315"/>
    </source>
</evidence>
<evidence type="ECO:0000313" key="16">
    <source>
        <dbReference type="EMBL" id="ERK02686.1"/>
    </source>
</evidence>
<dbReference type="InterPro" id="IPR014030">
    <property type="entry name" value="Ketoacyl_synth_N"/>
</dbReference>
<dbReference type="PROSITE" id="PS00606">
    <property type="entry name" value="KS3_1"/>
    <property type="match status" value="1"/>
</dbReference>
<dbReference type="InterPro" id="IPR014031">
    <property type="entry name" value="Ketoacyl_synth_C"/>
</dbReference>
<dbReference type="GO" id="GO:0004315">
    <property type="term" value="F:3-oxoacyl-[acyl-carrier-protein] synthase activity"/>
    <property type="evidence" value="ECO:0007669"/>
    <property type="project" value="UniProtKB-UniRule"/>
</dbReference>
<keyword evidence="8" id="KW-0443">Lipid metabolism</keyword>
<dbReference type="Pfam" id="PF00109">
    <property type="entry name" value="ketoacyl-synt"/>
    <property type="match status" value="1"/>
</dbReference>
<proteinExistence type="inferred from homology"/>
<dbReference type="OrthoDB" id="9808669at2"/>
<comment type="catalytic activity">
    <reaction evidence="11">
        <text>(9Z)-hexadecenoyl-[ACP] + malonyl-[ACP] + H(+) = 3-oxo-(11Z)-octadecenoyl-[ACP] + holo-[ACP] + CO2</text>
        <dbReference type="Rhea" id="RHEA:55040"/>
        <dbReference type="Rhea" id="RHEA-COMP:9623"/>
        <dbReference type="Rhea" id="RHEA-COMP:9685"/>
        <dbReference type="Rhea" id="RHEA-COMP:10800"/>
        <dbReference type="Rhea" id="RHEA-COMP:14074"/>
        <dbReference type="ChEBI" id="CHEBI:15378"/>
        <dbReference type="ChEBI" id="CHEBI:16526"/>
        <dbReference type="ChEBI" id="CHEBI:64479"/>
        <dbReference type="ChEBI" id="CHEBI:78449"/>
        <dbReference type="ChEBI" id="CHEBI:83989"/>
        <dbReference type="ChEBI" id="CHEBI:138538"/>
        <dbReference type="EC" id="2.3.1.179"/>
    </reaction>
</comment>
<comment type="caution">
    <text evidence="15">The sequence shown here is derived from an EMBL/GenBank/DDBJ whole genome shotgun (WGS) entry which is preliminary data.</text>
</comment>
<dbReference type="NCBIfam" id="NF005589">
    <property type="entry name" value="PRK07314.1"/>
    <property type="match status" value="1"/>
</dbReference>
<comment type="pathway">
    <text evidence="1 11">Lipid metabolism; fatty acid biosynthesis.</text>
</comment>
<dbReference type="InterPro" id="IPR020841">
    <property type="entry name" value="PKS_Beta-ketoAc_synthase_dom"/>
</dbReference>
<keyword evidence="10 11" id="KW-0012">Acyltransferase</keyword>
<keyword evidence="9 11" id="KW-0275">Fatty acid biosynthesis</keyword>
<dbReference type="InterPro" id="IPR016039">
    <property type="entry name" value="Thiolase-like"/>
</dbReference>
<keyword evidence="6 11" id="KW-0808">Transferase</keyword>
<dbReference type="EMBL" id="AUZJ01000009">
    <property type="protein sequence ID" value="ERF61519.1"/>
    <property type="molecule type" value="Genomic_DNA"/>
</dbReference>
<gene>
    <name evidence="15" type="primary">fabF_2</name>
    <name evidence="16" type="synonym">fabF_1</name>
    <name evidence="16" type="ORF">HMPREF0860_0035</name>
    <name evidence="15" type="ORF">HMPREF1325_2282</name>
</gene>
<dbReference type="GO" id="GO:0006633">
    <property type="term" value="P:fatty acid biosynthetic process"/>
    <property type="evidence" value="ECO:0007669"/>
    <property type="project" value="UniProtKB-UniRule"/>
</dbReference>
<keyword evidence="5 11" id="KW-0444">Lipid biosynthesis</keyword>
<reference evidence="17 18" key="1">
    <citation type="submission" date="2013-08" db="EMBL/GenBank/DDBJ databases">
        <authorList>
            <person name="Durkin A.S."/>
            <person name="Haft D.R."/>
            <person name="McCorrison J."/>
            <person name="Torralba M."/>
            <person name="Gillis M."/>
            <person name="Haft D.H."/>
            <person name="Methe B."/>
            <person name="Sutton G."/>
            <person name="Nelson K.E."/>
        </authorList>
    </citation>
    <scope>NUCLEOTIDE SEQUENCE [LARGE SCALE GENOMIC DNA]</scope>
    <source>
        <strain evidence="16 18">ATCC 35536</strain>
        <strain evidence="15 17">VPI DR56BR1116</strain>
    </source>
</reference>
<evidence type="ECO:0000256" key="4">
    <source>
        <dbReference type="ARBA" id="ARBA00014657"/>
    </source>
</evidence>
<keyword evidence="18" id="KW-1185">Reference proteome</keyword>
<dbReference type="eggNOG" id="COG0304">
    <property type="taxonomic scope" value="Bacteria"/>
</dbReference>
<dbReference type="EMBL" id="AVQI01000050">
    <property type="protein sequence ID" value="ERK02686.1"/>
    <property type="molecule type" value="Genomic_DNA"/>
</dbReference>
<dbReference type="Pfam" id="PF02801">
    <property type="entry name" value="Ketoacyl-synt_C"/>
    <property type="match status" value="1"/>
</dbReference>